<dbReference type="EMBL" id="JAAXOT010000003">
    <property type="protein sequence ID" value="NKY55948.1"/>
    <property type="molecule type" value="Genomic_DNA"/>
</dbReference>
<dbReference type="Proteomes" id="UP000570678">
    <property type="component" value="Unassembled WGS sequence"/>
</dbReference>
<evidence type="ECO:0000256" key="1">
    <source>
        <dbReference type="SAM" id="MobiDB-lite"/>
    </source>
</evidence>
<feature type="compositionally biased region" description="Basic and acidic residues" evidence="1">
    <location>
        <begin position="22"/>
        <end position="45"/>
    </location>
</feature>
<evidence type="ECO:0000313" key="3">
    <source>
        <dbReference type="Proteomes" id="UP000570678"/>
    </source>
</evidence>
<accession>A0A846YFL9</accession>
<evidence type="ECO:0000313" key="2">
    <source>
        <dbReference type="EMBL" id="NKY55948.1"/>
    </source>
</evidence>
<protein>
    <submittedName>
        <fullName evidence="2">Uncharacterized protein</fullName>
    </submittedName>
</protein>
<sequence length="45" mass="5013">MTEAAETVPARPDPDVTYYELVPDREPGHPLDSDRYPRAGSGVER</sequence>
<name>A0A846YFL9_9NOCA</name>
<organism evidence="2 3">
    <name type="scientific">Nocardia flavorosea</name>
    <dbReference type="NCBI Taxonomy" id="53429"/>
    <lineage>
        <taxon>Bacteria</taxon>
        <taxon>Bacillati</taxon>
        <taxon>Actinomycetota</taxon>
        <taxon>Actinomycetes</taxon>
        <taxon>Mycobacteriales</taxon>
        <taxon>Nocardiaceae</taxon>
        <taxon>Nocardia</taxon>
    </lineage>
</organism>
<comment type="caution">
    <text evidence="2">The sequence shown here is derived from an EMBL/GenBank/DDBJ whole genome shotgun (WGS) entry which is preliminary data.</text>
</comment>
<dbReference type="AlphaFoldDB" id="A0A846YFL9"/>
<proteinExistence type="predicted"/>
<feature type="region of interest" description="Disordered" evidence="1">
    <location>
        <begin position="1"/>
        <end position="45"/>
    </location>
</feature>
<keyword evidence="3" id="KW-1185">Reference proteome</keyword>
<gene>
    <name evidence="2" type="ORF">HGA15_07195</name>
</gene>
<dbReference type="RefSeq" id="WP_157116259.1">
    <property type="nucleotide sequence ID" value="NZ_JAAXOT010000003.1"/>
</dbReference>
<reference evidence="2 3" key="1">
    <citation type="submission" date="2020-04" db="EMBL/GenBank/DDBJ databases">
        <title>MicrobeNet Type strains.</title>
        <authorList>
            <person name="Nicholson A.C."/>
        </authorList>
    </citation>
    <scope>NUCLEOTIDE SEQUENCE [LARGE SCALE GENOMIC DNA]</scope>
    <source>
        <strain evidence="2 3">JCM 3332</strain>
    </source>
</reference>